<feature type="binding site" evidence="8">
    <location>
        <position position="95"/>
    </location>
    <ligand>
        <name>ATP</name>
        <dbReference type="ChEBI" id="CHEBI:30616"/>
    </ligand>
</feature>
<feature type="binding site" evidence="8">
    <location>
        <position position="94"/>
    </location>
    <ligand>
        <name>ATP</name>
        <dbReference type="ChEBI" id="CHEBI:30616"/>
    </ligand>
</feature>
<dbReference type="PANTHER" id="PTHR12153">
    <property type="entry name" value="SELENOPROTEIN O"/>
    <property type="match status" value="1"/>
</dbReference>
<keyword evidence="4 8" id="KW-0479">Metal-binding</keyword>
<evidence type="ECO:0000256" key="1">
    <source>
        <dbReference type="ARBA" id="ARBA00009747"/>
    </source>
</evidence>
<feature type="binding site" evidence="8">
    <location>
        <position position="115"/>
    </location>
    <ligand>
        <name>ATP</name>
        <dbReference type="ChEBI" id="CHEBI:30616"/>
    </ligand>
</feature>
<keyword evidence="6 8" id="KW-0067">ATP-binding</keyword>
<keyword evidence="10" id="KW-1185">Reference proteome</keyword>
<dbReference type="GO" id="GO:0030145">
    <property type="term" value="F:manganese ion binding"/>
    <property type="evidence" value="ECO:0007669"/>
    <property type="project" value="UniProtKB-UniRule"/>
</dbReference>
<feature type="active site" description="Proton acceptor" evidence="8">
    <location>
        <position position="254"/>
    </location>
</feature>
<proteinExistence type="inferred from homology"/>
<evidence type="ECO:0000256" key="6">
    <source>
        <dbReference type="ARBA" id="ARBA00022840"/>
    </source>
</evidence>
<comment type="catalytic activity">
    <reaction evidence="8">
        <text>L-seryl-[protein] + UTP = O-(5'-uridylyl)-L-seryl-[protein] + diphosphate</text>
        <dbReference type="Rhea" id="RHEA:64604"/>
        <dbReference type="Rhea" id="RHEA-COMP:9863"/>
        <dbReference type="Rhea" id="RHEA-COMP:16635"/>
        <dbReference type="ChEBI" id="CHEBI:29999"/>
        <dbReference type="ChEBI" id="CHEBI:33019"/>
        <dbReference type="ChEBI" id="CHEBI:46398"/>
        <dbReference type="ChEBI" id="CHEBI:156051"/>
    </reaction>
</comment>
<accession>A0A1W1XYJ2</accession>
<dbReference type="EMBL" id="FWXD01000026">
    <property type="protein sequence ID" value="SMC28917.1"/>
    <property type="molecule type" value="Genomic_DNA"/>
</dbReference>
<evidence type="ECO:0000256" key="3">
    <source>
        <dbReference type="ARBA" id="ARBA00022695"/>
    </source>
</evidence>
<dbReference type="EC" id="2.7.7.108" evidence="8"/>
<dbReference type="STRING" id="1121001.SAMN02745857_03488"/>
<dbReference type="GO" id="GO:0000287">
    <property type="term" value="F:magnesium ion binding"/>
    <property type="evidence" value="ECO:0007669"/>
    <property type="project" value="UniProtKB-UniRule"/>
</dbReference>
<comment type="catalytic activity">
    <reaction evidence="8">
        <text>L-seryl-[protein] + ATP = 3-O-(5'-adenylyl)-L-seryl-[protein] + diphosphate</text>
        <dbReference type="Rhea" id="RHEA:58120"/>
        <dbReference type="Rhea" id="RHEA-COMP:9863"/>
        <dbReference type="Rhea" id="RHEA-COMP:15073"/>
        <dbReference type="ChEBI" id="CHEBI:29999"/>
        <dbReference type="ChEBI" id="CHEBI:30616"/>
        <dbReference type="ChEBI" id="CHEBI:33019"/>
        <dbReference type="ChEBI" id="CHEBI:142516"/>
        <dbReference type="EC" id="2.7.7.108"/>
    </reaction>
</comment>
<feature type="binding site" evidence="8">
    <location>
        <position position="178"/>
    </location>
    <ligand>
        <name>ATP</name>
        <dbReference type="ChEBI" id="CHEBI:30616"/>
    </ligand>
</feature>
<sequence>MLRMHTLADLITPTRFGQLPAAFYSPTPPTPLPGPQLVNWNAELAQALGLAAAGDDPALAEYLVGNRLATDAQPLASVYCGHQFGVYVSQLGDGRAILIGDACDVQGTLHEIQLKGAGQTPYSRRGDGRAVLRSSIREYLCSEAMHGLGIPTTRALGIAGSPERIWRETVETAAVVARVAPTFVRFGHFEYFFYQGEHELLRTLADWTINHFYPDCHGADNAYLALLDHVIARTATLIAQWQAVGFCHGVMNTDNMSILGLTLDYGPFGFMDGFDAGHICNHSDDSGRYAYNQQPQIALWNLHCLAQALLPLLPDRDAAITALHRFQPLFEAAFAEQLRRKLGFAVWQESDWTLVTELFELMHASRTDWTHFWRTLGEAGASTTLRDLFVDRAAFDGWLAQYQQRVAQEGGDDAQRRTAMQQANPRYVLRNHLAEIAIRAAERGEFGEVDRLLVCLRHPYDEQPEYADYAALPPDWATSLSVSCSS</sequence>
<feature type="binding site" evidence="8">
    <location>
        <position position="264"/>
    </location>
    <ligand>
        <name>ATP</name>
        <dbReference type="ChEBI" id="CHEBI:30616"/>
    </ligand>
</feature>
<keyword evidence="2 8" id="KW-0808">Transferase</keyword>
<dbReference type="NCBIfam" id="NF000658">
    <property type="entry name" value="PRK00029.1"/>
    <property type="match status" value="1"/>
</dbReference>
<evidence type="ECO:0000256" key="2">
    <source>
        <dbReference type="ARBA" id="ARBA00022679"/>
    </source>
</evidence>
<keyword evidence="3 8" id="KW-0548">Nucleotidyltransferase</keyword>
<dbReference type="GO" id="GO:0070733">
    <property type="term" value="F:AMPylase activity"/>
    <property type="evidence" value="ECO:0007669"/>
    <property type="project" value="UniProtKB-EC"/>
</dbReference>
<keyword evidence="7 8" id="KW-0460">Magnesium</keyword>
<feature type="binding site" evidence="8">
    <location>
        <position position="128"/>
    </location>
    <ligand>
        <name>ATP</name>
        <dbReference type="ChEBI" id="CHEBI:30616"/>
    </ligand>
</feature>
<comment type="catalytic activity">
    <reaction evidence="8">
        <text>L-tyrosyl-[protein] + UTP = O-(5'-uridylyl)-L-tyrosyl-[protein] + diphosphate</text>
        <dbReference type="Rhea" id="RHEA:83887"/>
        <dbReference type="Rhea" id="RHEA-COMP:10136"/>
        <dbReference type="Rhea" id="RHEA-COMP:20238"/>
        <dbReference type="ChEBI" id="CHEBI:33019"/>
        <dbReference type="ChEBI" id="CHEBI:46398"/>
        <dbReference type="ChEBI" id="CHEBI:46858"/>
        <dbReference type="ChEBI" id="CHEBI:90602"/>
    </reaction>
</comment>
<comment type="cofactor">
    <cofactor evidence="8">
        <name>Mg(2+)</name>
        <dbReference type="ChEBI" id="CHEBI:18420"/>
    </cofactor>
    <cofactor evidence="8">
        <name>Mn(2+)</name>
        <dbReference type="ChEBI" id="CHEBI:29035"/>
    </cofactor>
</comment>
<dbReference type="AlphaFoldDB" id="A0A1W1XYJ2"/>
<feature type="binding site" evidence="8">
    <location>
        <position position="255"/>
    </location>
    <ligand>
        <name>Mg(2+)</name>
        <dbReference type="ChEBI" id="CHEBI:18420"/>
    </ligand>
</feature>
<dbReference type="InterPro" id="IPR003846">
    <property type="entry name" value="SelO"/>
</dbReference>
<dbReference type="EC" id="2.7.7.-" evidence="8"/>
<gene>
    <name evidence="8" type="primary">ydiU</name>
    <name evidence="8" type="synonym">selO</name>
    <name evidence="9" type="ORF">SAMN02745857_03488</name>
</gene>
<comment type="function">
    <text evidence="8">Nucleotidyltransferase involved in the post-translational modification of proteins. It can catalyze the addition of adenosine monophosphate (AMP) or uridine monophosphate (UMP) to a protein, resulting in modifications known as AMPylation and UMPylation.</text>
</comment>
<evidence type="ECO:0000313" key="10">
    <source>
        <dbReference type="Proteomes" id="UP000192761"/>
    </source>
</evidence>
<dbReference type="Pfam" id="PF02696">
    <property type="entry name" value="SelO"/>
    <property type="match status" value="1"/>
</dbReference>
<dbReference type="Proteomes" id="UP000192761">
    <property type="component" value="Unassembled WGS sequence"/>
</dbReference>
<dbReference type="PANTHER" id="PTHR12153:SF15">
    <property type="entry name" value="PROTEIN ADENYLYLTRANSFERASE SELO, MITOCHONDRIAL"/>
    <property type="match status" value="1"/>
</dbReference>
<feature type="binding site" evidence="8">
    <location>
        <position position="92"/>
    </location>
    <ligand>
        <name>ATP</name>
        <dbReference type="ChEBI" id="CHEBI:30616"/>
    </ligand>
</feature>
<organism evidence="9 10">
    <name type="scientific">Andreprevotia lacus DSM 23236</name>
    <dbReference type="NCBI Taxonomy" id="1121001"/>
    <lineage>
        <taxon>Bacteria</taxon>
        <taxon>Pseudomonadati</taxon>
        <taxon>Pseudomonadota</taxon>
        <taxon>Betaproteobacteria</taxon>
        <taxon>Neisseriales</taxon>
        <taxon>Chitinibacteraceae</taxon>
        <taxon>Andreprevotia</taxon>
    </lineage>
</organism>
<comment type="catalytic activity">
    <reaction evidence="8">
        <text>L-tyrosyl-[protein] + ATP = O-(5'-adenylyl)-L-tyrosyl-[protein] + diphosphate</text>
        <dbReference type="Rhea" id="RHEA:54288"/>
        <dbReference type="Rhea" id="RHEA-COMP:10136"/>
        <dbReference type="Rhea" id="RHEA-COMP:13846"/>
        <dbReference type="ChEBI" id="CHEBI:30616"/>
        <dbReference type="ChEBI" id="CHEBI:33019"/>
        <dbReference type="ChEBI" id="CHEBI:46858"/>
        <dbReference type="ChEBI" id="CHEBI:83624"/>
        <dbReference type="EC" id="2.7.7.108"/>
    </reaction>
</comment>
<comment type="catalytic activity">
    <reaction evidence="8">
        <text>L-histidyl-[protein] + UTP = N(tele)-(5'-uridylyl)-L-histidyl-[protein] + diphosphate</text>
        <dbReference type="Rhea" id="RHEA:83891"/>
        <dbReference type="Rhea" id="RHEA-COMP:9745"/>
        <dbReference type="Rhea" id="RHEA-COMP:20239"/>
        <dbReference type="ChEBI" id="CHEBI:29979"/>
        <dbReference type="ChEBI" id="CHEBI:33019"/>
        <dbReference type="ChEBI" id="CHEBI:46398"/>
        <dbReference type="ChEBI" id="CHEBI:233474"/>
    </reaction>
</comment>
<feature type="binding site" evidence="8">
    <location>
        <position position="264"/>
    </location>
    <ligand>
        <name>Mg(2+)</name>
        <dbReference type="ChEBI" id="CHEBI:18420"/>
    </ligand>
</feature>
<evidence type="ECO:0000256" key="8">
    <source>
        <dbReference type="HAMAP-Rule" id="MF_00692"/>
    </source>
</evidence>
<comment type="similarity">
    <text evidence="1 8">Belongs to the SELO family.</text>
</comment>
<protein>
    <recommendedName>
        <fullName evidence="8">Protein nucleotidyltransferase YdiU</fullName>
        <ecNumber evidence="8">2.7.7.-</ecNumber>
    </recommendedName>
    <alternativeName>
        <fullName evidence="8">Protein adenylyltransferase YdiU</fullName>
        <ecNumber evidence="8">2.7.7.108</ecNumber>
    </alternativeName>
    <alternativeName>
        <fullName evidence="8">Protein uridylyltransferase YdiU</fullName>
        <ecNumber evidence="8">2.7.7.-</ecNumber>
    </alternativeName>
</protein>
<dbReference type="HAMAP" id="MF_00692">
    <property type="entry name" value="SelO"/>
    <property type="match status" value="1"/>
</dbReference>
<feature type="binding site" evidence="8">
    <location>
        <position position="185"/>
    </location>
    <ligand>
        <name>ATP</name>
        <dbReference type="ChEBI" id="CHEBI:30616"/>
    </ligand>
</feature>
<evidence type="ECO:0000256" key="7">
    <source>
        <dbReference type="ARBA" id="ARBA00022842"/>
    </source>
</evidence>
<feature type="binding site" evidence="8">
    <location>
        <position position="127"/>
    </location>
    <ligand>
        <name>ATP</name>
        <dbReference type="ChEBI" id="CHEBI:30616"/>
    </ligand>
</feature>
<name>A0A1W1XYJ2_9NEIS</name>
<reference evidence="9 10" key="1">
    <citation type="submission" date="2017-04" db="EMBL/GenBank/DDBJ databases">
        <authorList>
            <person name="Afonso C.L."/>
            <person name="Miller P.J."/>
            <person name="Scott M.A."/>
            <person name="Spackman E."/>
            <person name="Goraichik I."/>
            <person name="Dimitrov K.M."/>
            <person name="Suarez D.L."/>
            <person name="Swayne D.E."/>
        </authorList>
    </citation>
    <scope>NUCLEOTIDE SEQUENCE [LARGE SCALE GENOMIC DNA]</scope>
    <source>
        <strain evidence="9 10">DSM 23236</strain>
    </source>
</reference>
<dbReference type="GO" id="GO:0005524">
    <property type="term" value="F:ATP binding"/>
    <property type="evidence" value="ECO:0007669"/>
    <property type="project" value="UniProtKB-UniRule"/>
</dbReference>
<evidence type="ECO:0000313" key="9">
    <source>
        <dbReference type="EMBL" id="SMC28917.1"/>
    </source>
</evidence>
<keyword evidence="8" id="KW-0464">Manganese</keyword>
<keyword evidence="5 8" id="KW-0547">Nucleotide-binding</keyword>
<evidence type="ECO:0000256" key="4">
    <source>
        <dbReference type="ARBA" id="ARBA00022723"/>
    </source>
</evidence>
<comment type="catalytic activity">
    <reaction evidence="8">
        <text>L-threonyl-[protein] + ATP = 3-O-(5'-adenylyl)-L-threonyl-[protein] + diphosphate</text>
        <dbReference type="Rhea" id="RHEA:54292"/>
        <dbReference type="Rhea" id="RHEA-COMP:11060"/>
        <dbReference type="Rhea" id="RHEA-COMP:13847"/>
        <dbReference type="ChEBI" id="CHEBI:30013"/>
        <dbReference type="ChEBI" id="CHEBI:30616"/>
        <dbReference type="ChEBI" id="CHEBI:33019"/>
        <dbReference type="ChEBI" id="CHEBI:138113"/>
        <dbReference type="EC" id="2.7.7.108"/>
    </reaction>
</comment>
<evidence type="ECO:0000256" key="5">
    <source>
        <dbReference type="ARBA" id="ARBA00022741"/>
    </source>
</evidence>